<dbReference type="Pfam" id="PF07985">
    <property type="entry name" value="SRR1"/>
    <property type="match status" value="1"/>
</dbReference>
<comment type="similarity">
    <text evidence="1">Belongs to the SRR1 family.</text>
</comment>
<protein>
    <recommendedName>
        <fullName evidence="2">SRR1-like domain-containing protein</fullName>
    </recommendedName>
</protein>
<organism evidence="3 4">
    <name type="scientific">Pelobates cultripes</name>
    <name type="common">Western spadefoot toad</name>
    <dbReference type="NCBI Taxonomy" id="61616"/>
    <lineage>
        <taxon>Eukaryota</taxon>
        <taxon>Metazoa</taxon>
        <taxon>Chordata</taxon>
        <taxon>Craniata</taxon>
        <taxon>Vertebrata</taxon>
        <taxon>Euteleostomi</taxon>
        <taxon>Amphibia</taxon>
        <taxon>Batrachia</taxon>
        <taxon>Anura</taxon>
        <taxon>Pelobatoidea</taxon>
        <taxon>Pelobatidae</taxon>
        <taxon>Pelobates</taxon>
    </lineage>
</organism>
<keyword evidence="4" id="KW-1185">Reference proteome</keyword>
<reference evidence="3" key="1">
    <citation type="submission" date="2022-03" db="EMBL/GenBank/DDBJ databases">
        <authorList>
            <person name="Alioto T."/>
            <person name="Alioto T."/>
            <person name="Gomez Garrido J."/>
        </authorList>
    </citation>
    <scope>NUCLEOTIDE SEQUENCE</scope>
</reference>
<proteinExistence type="inferred from homology"/>
<dbReference type="GO" id="GO:0005634">
    <property type="term" value="C:nucleus"/>
    <property type="evidence" value="ECO:0007669"/>
    <property type="project" value="TreeGrafter"/>
</dbReference>
<dbReference type="GO" id="GO:0005737">
    <property type="term" value="C:cytoplasm"/>
    <property type="evidence" value="ECO:0007669"/>
    <property type="project" value="TreeGrafter"/>
</dbReference>
<name>A0AAD1S8N4_PELCU</name>
<dbReference type="EMBL" id="OW240916">
    <property type="protein sequence ID" value="CAH2295221.1"/>
    <property type="molecule type" value="Genomic_DNA"/>
</dbReference>
<evidence type="ECO:0000313" key="4">
    <source>
        <dbReference type="Proteomes" id="UP001295444"/>
    </source>
</evidence>
<evidence type="ECO:0000256" key="1">
    <source>
        <dbReference type="ARBA" id="ARBA00009856"/>
    </source>
</evidence>
<feature type="domain" description="SRR1-like" evidence="2">
    <location>
        <begin position="96"/>
        <end position="256"/>
    </location>
</feature>
<dbReference type="AlphaFoldDB" id="A0AAD1S8N4"/>
<gene>
    <name evidence="3" type="ORF">PECUL_23A009726</name>
</gene>
<dbReference type="PANTHER" id="PTHR28626">
    <property type="entry name" value="SRR1-LIKE PROTEIN"/>
    <property type="match status" value="1"/>
</dbReference>
<dbReference type="InterPro" id="IPR040044">
    <property type="entry name" value="SRR1L"/>
</dbReference>
<dbReference type="PANTHER" id="PTHR28626:SF3">
    <property type="entry name" value="SRR1-LIKE PROTEIN"/>
    <property type="match status" value="1"/>
</dbReference>
<sequence length="289" mass="33913">MALMDLDDWQVVKKKKAAKKMVRRKEQPIFKAETCPEVHVPESVEEQNNMVQRIYYTVENLKQSEFWGSCQECFHVTLEENDSGKHQVGSQHVHTLHNSDCVCYGLGNFSSCVIARHQLAFLLLFLEQFKIPRNQTYVFDPVFSMLEISVLQELGLSVISENEEGKRTICRHTVFYMPHCGKALYNNLLWSNWSQDALSKLIVIGNSFKGIEERMLSRILQKDYVYIQKSLKAVEEAALPENHQYNDVFNDISIHYFPIQKLRTLPNEIWKLREQPKYYECDDLEIIRK</sequence>
<evidence type="ECO:0000259" key="2">
    <source>
        <dbReference type="Pfam" id="PF07985"/>
    </source>
</evidence>
<accession>A0AAD1S8N4</accession>
<evidence type="ECO:0000313" key="3">
    <source>
        <dbReference type="EMBL" id="CAH2295221.1"/>
    </source>
</evidence>
<dbReference type="Proteomes" id="UP001295444">
    <property type="component" value="Chromosome 05"/>
</dbReference>
<dbReference type="InterPro" id="IPR012942">
    <property type="entry name" value="SRR1-like"/>
</dbReference>